<evidence type="ECO:0000256" key="1">
    <source>
        <dbReference type="ARBA" id="ARBA00001917"/>
    </source>
</evidence>
<evidence type="ECO:0000256" key="3">
    <source>
        <dbReference type="ARBA" id="ARBA00023002"/>
    </source>
</evidence>
<dbReference type="InterPro" id="IPR036291">
    <property type="entry name" value="NAD(P)-bd_dom_sf"/>
</dbReference>
<dbReference type="Proteomes" id="UP000214720">
    <property type="component" value="Unassembled WGS sequence"/>
</dbReference>
<feature type="domain" description="Enoyl reductase (ER)" evidence="4">
    <location>
        <begin position="366"/>
        <end position="659"/>
    </location>
</feature>
<dbReference type="SMART" id="SM00829">
    <property type="entry name" value="PKS_ER"/>
    <property type="match status" value="1"/>
</dbReference>
<dbReference type="InterPro" id="IPR013785">
    <property type="entry name" value="Aldolase_TIM"/>
</dbReference>
<comment type="caution">
    <text evidence="5">The sequence shown here is derived from an EMBL/GenBank/DDBJ whole genome shotgun (WGS) entry which is preliminary data.</text>
</comment>
<dbReference type="GO" id="GO:0010181">
    <property type="term" value="F:FMN binding"/>
    <property type="evidence" value="ECO:0007669"/>
    <property type="project" value="InterPro"/>
</dbReference>
<dbReference type="SUPFAM" id="SSF50129">
    <property type="entry name" value="GroES-like"/>
    <property type="match status" value="1"/>
</dbReference>
<accession>A0A226WQJ0</accession>
<evidence type="ECO:0000256" key="2">
    <source>
        <dbReference type="ARBA" id="ARBA00005979"/>
    </source>
</evidence>
<evidence type="ECO:0000313" key="6">
    <source>
        <dbReference type="Proteomes" id="UP000214720"/>
    </source>
</evidence>
<dbReference type="InterPro" id="IPR011032">
    <property type="entry name" value="GroES-like_sf"/>
</dbReference>
<keyword evidence="3" id="KW-0560">Oxidoreductase</keyword>
<dbReference type="Pfam" id="PF00724">
    <property type="entry name" value="Oxidored_FMN"/>
    <property type="match status" value="1"/>
</dbReference>
<dbReference type="InterPro" id="IPR020843">
    <property type="entry name" value="ER"/>
</dbReference>
<gene>
    <name evidence="5" type="ORF">BSU04_37650</name>
</gene>
<dbReference type="RefSeq" id="WP_089164995.1">
    <property type="nucleotide sequence ID" value="NZ_MTHB01000256.1"/>
</dbReference>
<proteinExistence type="inferred from homology"/>
<dbReference type="FunFam" id="3.20.20.70:FF:000059">
    <property type="entry name" value="N-ethylmaleimide reductase, FMN-linked"/>
    <property type="match status" value="1"/>
</dbReference>
<dbReference type="InterPro" id="IPR001155">
    <property type="entry name" value="OxRdtase_FMN_N"/>
</dbReference>
<dbReference type="GO" id="GO:0008270">
    <property type="term" value="F:zinc ion binding"/>
    <property type="evidence" value="ECO:0007669"/>
    <property type="project" value="InterPro"/>
</dbReference>
<dbReference type="GO" id="GO:0016628">
    <property type="term" value="F:oxidoreductase activity, acting on the CH-CH group of donors, NAD or NADP as acceptor"/>
    <property type="evidence" value="ECO:0007669"/>
    <property type="project" value="UniProtKB-ARBA"/>
</dbReference>
<dbReference type="Gene3D" id="3.90.180.10">
    <property type="entry name" value="Medium-chain alcohol dehydrogenases, catalytic domain"/>
    <property type="match status" value="1"/>
</dbReference>
<name>A0A226WQJ0_CABSO</name>
<dbReference type="PANTHER" id="PTHR22893:SF91">
    <property type="entry name" value="NADPH DEHYDROGENASE 2-RELATED"/>
    <property type="match status" value="1"/>
</dbReference>
<organism evidence="5 6">
    <name type="scientific">Caballeronia sordidicola</name>
    <name type="common">Burkholderia sordidicola</name>
    <dbReference type="NCBI Taxonomy" id="196367"/>
    <lineage>
        <taxon>Bacteria</taxon>
        <taxon>Pseudomonadati</taxon>
        <taxon>Pseudomonadota</taxon>
        <taxon>Betaproteobacteria</taxon>
        <taxon>Burkholderiales</taxon>
        <taxon>Burkholderiaceae</taxon>
        <taxon>Caballeronia</taxon>
    </lineage>
</organism>
<evidence type="ECO:0000259" key="4">
    <source>
        <dbReference type="SMART" id="SM00829"/>
    </source>
</evidence>
<dbReference type="GO" id="GO:0005829">
    <property type="term" value="C:cytosol"/>
    <property type="evidence" value="ECO:0007669"/>
    <property type="project" value="TreeGrafter"/>
</dbReference>
<dbReference type="CDD" id="cd05289">
    <property type="entry name" value="MDR_like_2"/>
    <property type="match status" value="1"/>
</dbReference>
<comment type="cofactor">
    <cofactor evidence="1">
        <name>FMN</name>
        <dbReference type="ChEBI" id="CHEBI:58210"/>
    </cofactor>
</comment>
<dbReference type="Pfam" id="PF08240">
    <property type="entry name" value="ADH_N"/>
    <property type="match status" value="1"/>
</dbReference>
<dbReference type="SUPFAM" id="SSF51735">
    <property type="entry name" value="NAD(P)-binding Rossmann-fold domains"/>
    <property type="match status" value="1"/>
</dbReference>
<dbReference type="PANTHER" id="PTHR22893">
    <property type="entry name" value="NADH OXIDOREDUCTASE-RELATED"/>
    <property type="match status" value="1"/>
</dbReference>
<dbReference type="Gene3D" id="3.20.20.70">
    <property type="entry name" value="Aldolase class I"/>
    <property type="match status" value="1"/>
</dbReference>
<dbReference type="PROSITE" id="PS01162">
    <property type="entry name" value="QOR_ZETA_CRYSTAL"/>
    <property type="match status" value="1"/>
</dbReference>
<dbReference type="EMBL" id="MTHB01000256">
    <property type="protein sequence ID" value="OXC73069.1"/>
    <property type="molecule type" value="Genomic_DNA"/>
</dbReference>
<comment type="similarity">
    <text evidence="2">Belongs to the NADH:flavin oxidoreductase/NADH oxidase family.</text>
</comment>
<dbReference type="AlphaFoldDB" id="A0A226WQJ0"/>
<dbReference type="Pfam" id="PF13602">
    <property type="entry name" value="ADH_zinc_N_2"/>
    <property type="match status" value="1"/>
</dbReference>
<sequence length="662" mass="70159">MNPLFSTTRIGRYTLRNRLVMAPMTRSRADDATGVPSPMAVDYYGQRANAGLIITEGTFPAPMGKGYVRTPGIHSEAQTEAWKPVTDAVHAKGGLIFLQLMHTGRISHPSLLPDGATPVAPSAIRPAGKVFTAAGPQEFVQPRALETDEIANIVQGYRLATRNALAAGFDGVELHAASGYLPEQFLSSGTNQRTDLYGGSLANRARFILEVLGAMTQEAGSDRVGIKIAPEMGFNDVIDAAPQETYRYLVEQLNALKLAYLHVMKTKSESDYRTFLRPLFDGPYLAGGGLTGESAQTLIEQDNADATVFGSLYLANPDLPQRLLAHAPLNAPDSSTFYSPGANGYIDYPALEESSMNRALRIHAYGGPDALKIDNIAMPAAASGQVVVHVKAAGINSLDWKIRDGWLQNDFPLPLPATLGVELAGEVTEVGADVTGFAIGDRVMGPVAGLGAYAGFVAIAANTLVKTPASLTDERAAAIPVAALTAWQALFEAGELKRGQTVLIHGAAGGVGSFAVQFARRAGARVIATAQGINAGYLRGLGADEVIDYRTSSFWERTKDIDLVLDLVGSAALTNSWQVITDKGRIVSTAAPDIAAQTPPGKHGVWFQMRPDAAQLAEIVSMVDQGTVKVEVSEVARLSDATAAIERNKTGHGPGKAVILFE</sequence>
<dbReference type="SUPFAM" id="SSF51395">
    <property type="entry name" value="FMN-linked oxidoreductases"/>
    <property type="match status" value="1"/>
</dbReference>
<protein>
    <submittedName>
        <fullName evidence="5">NADH-dependent flavin oxidoreductase, Oye family</fullName>
    </submittedName>
</protein>
<dbReference type="Gene3D" id="3.40.50.720">
    <property type="entry name" value="NAD(P)-binding Rossmann-like Domain"/>
    <property type="match status" value="1"/>
</dbReference>
<dbReference type="OrthoDB" id="8985337at2"/>
<dbReference type="InterPro" id="IPR045247">
    <property type="entry name" value="Oye-like"/>
</dbReference>
<dbReference type="InterPro" id="IPR013154">
    <property type="entry name" value="ADH-like_N"/>
</dbReference>
<evidence type="ECO:0000313" key="5">
    <source>
        <dbReference type="EMBL" id="OXC73069.1"/>
    </source>
</evidence>
<dbReference type="CDD" id="cd02933">
    <property type="entry name" value="OYE_like_FMN"/>
    <property type="match status" value="1"/>
</dbReference>
<reference evidence="6" key="1">
    <citation type="submission" date="2017-01" db="EMBL/GenBank/DDBJ databases">
        <title>Genome Analysis of Deinococcus marmoris KOPRI26562.</title>
        <authorList>
            <person name="Kim J.H."/>
            <person name="Oh H.-M."/>
        </authorList>
    </citation>
    <scope>NUCLEOTIDE SEQUENCE [LARGE SCALE GENOMIC DNA]</scope>
    <source>
        <strain evidence="6">PAMC 26633</strain>
    </source>
</reference>
<dbReference type="InterPro" id="IPR002364">
    <property type="entry name" value="Quin_OxRdtase/zeta-crystal_CS"/>
</dbReference>